<gene>
    <name evidence="2" type="ORF">Pla123a_13430</name>
</gene>
<feature type="chain" id="PRO_5022865957" description="DUF1598 domain-containing protein" evidence="1">
    <location>
        <begin position="22"/>
        <end position="531"/>
    </location>
</feature>
<evidence type="ECO:0000313" key="3">
    <source>
        <dbReference type="Proteomes" id="UP000318478"/>
    </source>
</evidence>
<protein>
    <recommendedName>
        <fullName evidence="4">DUF1598 domain-containing protein</fullName>
    </recommendedName>
</protein>
<keyword evidence="3" id="KW-1185">Reference proteome</keyword>
<organism evidence="2 3">
    <name type="scientific">Posidoniimonas polymericola</name>
    <dbReference type="NCBI Taxonomy" id="2528002"/>
    <lineage>
        <taxon>Bacteria</taxon>
        <taxon>Pseudomonadati</taxon>
        <taxon>Planctomycetota</taxon>
        <taxon>Planctomycetia</taxon>
        <taxon>Pirellulales</taxon>
        <taxon>Lacipirellulaceae</taxon>
        <taxon>Posidoniimonas</taxon>
    </lineage>
</organism>
<proteinExistence type="predicted"/>
<name>A0A5C5YUP8_9BACT</name>
<dbReference type="AlphaFoldDB" id="A0A5C5YUP8"/>
<dbReference type="EMBL" id="SJPO01000002">
    <property type="protein sequence ID" value="TWT78550.1"/>
    <property type="molecule type" value="Genomic_DNA"/>
</dbReference>
<dbReference type="Proteomes" id="UP000318478">
    <property type="component" value="Unassembled WGS sequence"/>
</dbReference>
<evidence type="ECO:0000256" key="1">
    <source>
        <dbReference type="SAM" id="SignalP"/>
    </source>
</evidence>
<evidence type="ECO:0000313" key="2">
    <source>
        <dbReference type="EMBL" id="TWT78550.1"/>
    </source>
</evidence>
<reference evidence="2 3" key="1">
    <citation type="submission" date="2019-02" db="EMBL/GenBank/DDBJ databases">
        <title>Deep-cultivation of Planctomycetes and their phenomic and genomic characterization uncovers novel biology.</title>
        <authorList>
            <person name="Wiegand S."/>
            <person name="Jogler M."/>
            <person name="Boedeker C."/>
            <person name="Pinto D."/>
            <person name="Vollmers J."/>
            <person name="Rivas-Marin E."/>
            <person name="Kohn T."/>
            <person name="Peeters S.H."/>
            <person name="Heuer A."/>
            <person name="Rast P."/>
            <person name="Oberbeckmann S."/>
            <person name="Bunk B."/>
            <person name="Jeske O."/>
            <person name="Meyerdierks A."/>
            <person name="Storesund J.E."/>
            <person name="Kallscheuer N."/>
            <person name="Luecker S."/>
            <person name="Lage O.M."/>
            <person name="Pohl T."/>
            <person name="Merkel B.J."/>
            <person name="Hornburger P."/>
            <person name="Mueller R.-W."/>
            <person name="Bruemmer F."/>
            <person name="Labrenz M."/>
            <person name="Spormann A.M."/>
            <person name="Op Den Camp H."/>
            <person name="Overmann J."/>
            <person name="Amann R."/>
            <person name="Jetten M.S.M."/>
            <person name="Mascher T."/>
            <person name="Medema M.H."/>
            <person name="Devos D.P."/>
            <person name="Kaster A.-K."/>
            <person name="Ovreas L."/>
            <person name="Rohde M."/>
            <person name="Galperin M.Y."/>
            <person name="Jogler C."/>
        </authorList>
    </citation>
    <scope>NUCLEOTIDE SEQUENCE [LARGE SCALE GENOMIC DNA]</scope>
    <source>
        <strain evidence="2 3">Pla123a</strain>
    </source>
</reference>
<evidence type="ECO:0008006" key="4">
    <source>
        <dbReference type="Google" id="ProtNLM"/>
    </source>
</evidence>
<keyword evidence="1" id="KW-0732">Signal</keyword>
<feature type="signal peptide" evidence="1">
    <location>
        <begin position="1"/>
        <end position="21"/>
    </location>
</feature>
<accession>A0A5C5YUP8</accession>
<dbReference type="RefSeq" id="WP_197527745.1">
    <property type="nucleotide sequence ID" value="NZ_SJPO01000002.1"/>
</dbReference>
<dbReference type="Pfam" id="PF07643">
    <property type="entry name" value="DUF1598"/>
    <property type="match status" value="1"/>
</dbReference>
<dbReference type="InterPro" id="IPR011487">
    <property type="entry name" value="DUF1598"/>
</dbReference>
<comment type="caution">
    <text evidence="2">The sequence shown here is derived from an EMBL/GenBank/DDBJ whole genome shotgun (WGS) entry which is preliminary data.</text>
</comment>
<sequence precursor="true">MLGRRVMYSLMLLAMAPLAAAQNALPFNNAAVGPGGNNVMLGPGQGQGLSNGSGGGANADFDSLIDLIASTVASETWAENGGGEAEIRPFVGGVWADAQGVLREASANRSTEQGRAALAADLAKLRTSVASRVEAALGKSAMSGSDARRPSGLRCISLPRLEKEMERLLAAGQPLDEAMLTLAGLQRVEYVLVFPESGDLVLAGPAGDWRVSDEQRLVATDTGLPVVRLDDLLTMMRRDPRSPFGCSIDPRPESLAAAQAYITEHPIPSGRRGRDRWLEQVRDQVGLQDLSYLGMPGDTRIACVLGEADYHMKLIGMGLADGVAGMQSYLDSIRVKPGEPAPAVGAVRWWFGMNYAAVEQSDERDAFHLVGQGVKVMSENEAIAARGARRPTGQSDELSAGFATSFTANFAALCDQYPVYAELRNVFDLALVTALIQSHDLLPASGWQPGLMVTADALRLPRYAAPTAVDTVANLRVVNRRHVVAGVSGGVWAQPTEVLAKRMQASKPDGPMQYAPTSAPEGASNWWWDAE</sequence>